<name>A0A7W8IIM6_9BACT</name>
<evidence type="ECO:0000256" key="2">
    <source>
        <dbReference type="ARBA" id="ARBA00023027"/>
    </source>
</evidence>
<dbReference type="EMBL" id="JACHDY010000002">
    <property type="protein sequence ID" value="MBB5317010.1"/>
    <property type="molecule type" value="Genomic_DNA"/>
</dbReference>
<keyword evidence="2" id="KW-0520">NAD</keyword>
<keyword evidence="5" id="KW-1185">Reference proteome</keyword>
<evidence type="ECO:0000259" key="3">
    <source>
        <dbReference type="Pfam" id="PF02826"/>
    </source>
</evidence>
<dbReference type="InterPro" id="IPR036291">
    <property type="entry name" value="NAD(P)-bd_dom_sf"/>
</dbReference>
<dbReference type="PROSITE" id="PS00670">
    <property type="entry name" value="D_2_HYDROXYACID_DH_2"/>
    <property type="match status" value="1"/>
</dbReference>
<keyword evidence="1" id="KW-0560">Oxidoreductase</keyword>
<comment type="caution">
    <text evidence="4">The sequence shown here is derived from an EMBL/GenBank/DDBJ whole genome shotgun (WGS) entry which is preliminary data.</text>
</comment>
<evidence type="ECO:0000313" key="4">
    <source>
        <dbReference type="EMBL" id="MBB5317010.1"/>
    </source>
</evidence>
<feature type="domain" description="D-isomer specific 2-hydroxyacid dehydrogenase NAD-binding" evidence="3">
    <location>
        <begin position="116"/>
        <end position="304"/>
    </location>
</feature>
<organism evidence="4 5">
    <name type="scientific">Tunturiibacter empetritectus</name>
    <dbReference type="NCBI Taxonomy" id="3069691"/>
    <lineage>
        <taxon>Bacteria</taxon>
        <taxon>Pseudomonadati</taxon>
        <taxon>Acidobacteriota</taxon>
        <taxon>Terriglobia</taxon>
        <taxon>Terriglobales</taxon>
        <taxon>Acidobacteriaceae</taxon>
        <taxon>Tunturiibacter</taxon>
    </lineage>
</organism>
<dbReference type="Pfam" id="PF02826">
    <property type="entry name" value="2-Hacid_dh_C"/>
    <property type="match status" value="1"/>
</dbReference>
<proteinExistence type="predicted"/>
<dbReference type="PANTHER" id="PTHR43333:SF1">
    <property type="entry name" value="D-ISOMER SPECIFIC 2-HYDROXYACID DEHYDROGENASE NAD-BINDING DOMAIN-CONTAINING PROTEIN"/>
    <property type="match status" value="1"/>
</dbReference>
<dbReference type="GO" id="GO:0051287">
    <property type="term" value="F:NAD binding"/>
    <property type="evidence" value="ECO:0007669"/>
    <property type="project" value="InterPro"/>
</dbReference>
<accession>A0A7W8IIM6</accession>
<dbReference type="GO" id="GO:0016616">
    <property type="term" value="F:oxidoreductase activity, acting on the CH-OH group of donors, NAD or NADP as acceptor"/>
    <property type="evidence" value="ECO:0007669"/>
    <property type="project" value="UniProtKB-ARBA"/>
</dbReference>
<evidence type="ECO:0000256" key="1">
    <source>
        <dbReference type="ARBA" id="ARBA00023002"/>
    </source>
</evidence>
<dbReference type="PROSITE" id="PS00671">
    <property type="entry name" value="D_2_HYDROXYACID_DH_3"/>
    <property type="match status" value="1"/>
</dbReference>
<protein>
    <submittedName>
        <fullName evidence="4">Phosphoglycerate dehydrogenase-like enzyme</fullName>
    </submittedName>
</protein>
<dbReference type="InterPro" id="IPR006140">
    <property type="entry name" value="D-isomer_DH_NAD-bd"/>
</dbReference>
<reference evidence="4" key="1">
    <citation type="submission" date="2020-08" db="EMBL/GenBank/DDBJ databases">
        <title>Genomic Encyclopedia of Type Strains, Phase IV (KMG-V): Genome sequencing to study the core and pangenomes of soil and plant-associated prokaryotes.</title>
        <authorList>
            <person name="Whitman W."/>
        </authorList>
    </citation>
    <scope>NUCLEOTIDE SEQUENCE [LARGE SCALE GENOMIC DNA]</scope>
    <source>
        <strain evidence="4">M8UP27</strain>
    </source>
</reference>
<dbReference type="Proteomes" id="UP000568106">
    <property type="component" value="Unassembled WGS sequence"/>
</dbReference>
<dbReference type="SUPFAM" id="SSF51735">
    <property type="entry name" value="NAD(P)-binding Rossmann-fold domains"/>
    <property type="match status" value="1"/>
</dbReference>
<dbReference type="CDD" id="cd12166">
    <property type="entry name" value="2-Hacid_dh_7"/>
    <property type="match status" value="1"/>
</dbReference>
<evidence type="ECO:0000313" key="5">
    <source>
        <dbReference type="Proteomes" id="UP000568106"/>
    </source>
</evidence>
<dbReference type="PANTHER" id="PTHR43333">
    <property type="entry name" value="2-HACID_DH_C DOMAIN-CONTAINING PROTEIN"/>
    <property type="match status" value="1"/>
</dbReference>
<dbReference type="InterPro" id="IPR029753">
    <property type="entry name" value="D-isomer_DH_CS"/>
</dbReference>
<dbReference type="Gene3D" id="3.40.50.720">
    <property type="entry name" value="NAD(P)-binding Rossmann-like Domain"/>
    <property type="match status" value="2"/>
</dbReference>
<dbReference type="AlphaFoldDB" id="A0A7W8IIM6"/>
<gene>
    <name evidence="4" type="ORF">HDF09_001679</name>
</gene>
<sequence>MPQPVFLSGLTFRHTDGMVRVGVDENLAPQLLVDLPREVEIVRIPRKPSSTLEVDFWILVFARKDAQQTFSHLRGVKVVQSMMAGVDWIAPWLPKEIVLCDGRGVHDVSASEWVLTAILTSLKRFPRYRDSQLRQEWKGQASVMDGFLSEGGAQVGQYQVLGDDLAGKTVLIVGYGSIGAAIEARLRPFDVKIMRVARSPRKEPEIFAVTELRRLLPQADVVVLIVPLTPETHRLIGATEIGLMKRGALLVNAARGPVVVTDALVEALEKHRVRAVLDVTDPEPLPAGHPLWSAPNCMITPHVGGSTPEFIHRAFRFGAQQVRRFLAGEELENIVTGAGY</sequence>